<dbReference type="EMBL" id="JALJOS010000003">
    <property type="protein sequence ID" value="KAK9841348.1"/>
    <property type="molecule type" value="Genomic_DNA"/>
</dbReference>
<proteinExistence type="predicted"/>
<name>A0AAW1S6M0_9CHLO</name>
<dbReference type="Proteomes" id="UP001438707">
    <property type="component" value="Unassembled WGS sequence"/>
</dbReference>
<feature type="domain" description="RRM" evidence="9">
    <location>
        <begin position="148"/>
        <end position="228"/>
    </location>
</feature>
<evidence type="ECO:0000256" key="7">
    <source>
        <dbReference type="PROSITE-ProRule" id="PRU00322"/>
    </source>
</evidence>
<evidence type="ECO:0000259" key="10">
    <source>
        <dbReference type="PROSITE" id="PS50199"/>
    </source>
</evidence>
<keyword evidence="4" id="KW-0862">Zinc</keyword>
<dbReference type="Gene3D" id="3.30.70.330">
    <property type="match status" value="2"/>
</dbReference>
<reference evidence="11 12" key="1">
    <citation type="journal article" date="2024" name="Nat. Commun.">
        <title>Phylogenomics reveals the evolutionary origins of lichenization in chlorophyte algae.</title>
        <authorList>
            <person name="Puginier C."/>
            <person name="Libourel C."/>
            <person name="Otte J."/>
            <person name="Skaloud P."/>
            <person name="Haon M."/>
            <person name="Grisel S."/>
            <person name="Petersen M."/>
            <person name="Berrin J.G."/>
            <person name="Delaux P.M."/>
            <person name="Dal Grande F."/>
            <person name="Keller J."/>
        </authorList>
    </citation>
    <scope>NUCLEOTIDE SEQUENCE [LARGE SCALE GENOMIC DNA]</scope>
    <source>
        <strain evidence="11 12">SAG 2145</strain>
    </source>
</reference>
<evidence type="ECO:0000313" key="11">
    <source>
        <dbReference type="EMBL" id="KAK9841348.1"/>
    </source>
</evidence>
<feature type="compositionally biased region" description="Gly residues" evidence="8">
    <location>
        <begin position="234"/>
        <end position="248"/>
    </location>
</feature>
<dbReference type="GO" id="GO:0006417">
    <property type="term" value="P:regulation of translation"/>
    <property type="evidence" value="ECO:0007669"/>
    <property type="project" value="TreeGrafter"/>
</dbReference>
<keyword evidence="1" id="KW-0479">Metal-binding</keyword>
<dbReference type="InterPro" id="IPR000504">
    <property type="entry name" value="RRM_dom"/>
</dbReference>
<evidence type="ECO:0000313" key="12">
    <source>
        <dbReference type="Proteomes" id="UP001438707"/>
    </source>
</evidence>
<protein>
    <submittedName>
        <fullName evidence="11">Uncharacterized protein</fullName>
    </submittedName>
</protein>
<dbReference type="Pfam" id="PF00076">
    <property type="entry name" value="RRM_1"/>
    <property type="match status" value="2"/>
</dbReference>
<evidence type="ECO:0000256" key="8">
    <source>
        <dbReference type="SAM" id="MobiDB-lite"/>
    </source>
</evidence>
<dbReference type="PANTHER" id="PTHR48032">
    <property type="entry name" value="RNA-BINDING PROTEIN MUSASHI HOMOLOG RBP6"/>
    <property type="match status" value="1"/>
</dbReference>
<dbReference type="PROSITE" id="PS50199">
    <property type="entry name" value="ZF_RANBP2_2"/>
    <property type="match status" value="1"/>
</dbReference>
<dbReference type="Gene3D" id="4.10.1060.10">
    <property type="entry name" value="Zinc finger, RanBP2-type"/>
    <property type="match status" value="1"/>
</dbReference>
<feature type="region of interest" description="Disordered" evidence="8">
    <location>
        <begin position="226"/>
        <end position="253"/>
    </location>
</feature>
<dbReference type="PANTHER" id="PTHR48032:SF6">
    <property type="entry name" value="RNA-BINDING (RRM_RBD_RNP MOTIFS) FAMILY PROTEIN"/>
    <property type="match status" value="1"/>
</dbReference>
<organism evidence="11 12">
    <name type="scientific">Apatococcus lobatus</name>
    <dbReference type="NCBI Taxonomy" id="904363"/>
    <lineage>
        <taxon>Eukaryota</taxon>
        <taxon>Viridiplantae</taxon>
        <taxon>Chlorophyta</taxon>
        <taxon>core chlorophytes</taxon>
        <taxon>Trebouxiophyceae</taxon>
        <taxon>Chlorellales</taxon>
        <taxon>Chlorellaceae</taxon>
        <taxon>Apatococcus</taxon>
    </lineage>
</organism>
<feature type="domain" description="RanBP2-type" evidence="10">
    <location>
        <begin position="248"/>
        <end position="280"/>
    </location>
</feature>
<evidence type="ECO:0000256" key="6">
    <source>
        <dbReference type="PROSITE-ProRule" id="PRU00176"/>
    </source>
</evidence>
<sequence length="390" mass="40602">MFGEMVNGGGTDAIGGNLGNGMPAGETGFQGNNMMAGAAAPRDMPAGPRPAGGGGRNRMDSEFVEGKLFLGGLDNATTKETLLDYVSQWGEVADYVLMPGRGFGFVTYTDAAAAQAFLEHREHIIDGKKVEAKAAVPKNSSSGSSLTKKMFVGGTGDIDDDTFRQYFEQFGDIDDCVILRKPDGGSRGFGFVTYKDEMSVEKCLVMQHSLNGRTVELKRAIRKEDMAPGSSGASYGGNQSGGSGGPVRGGKQPDWSCPDCKNKNFGWREVCNRCGINKPAGGNMGGSRGGMGQMGGGYNQPRFDNPMAPMGSMAMGPMGGMGMNPMGGMGMNPMGGMGMGMAPMGGYGMGQMGNMGYGMVGVADVVVASATGPIELAHQLLLQARRVLCV</sequence>
<accession>A0AAW1S6M0</accession>
<dbReference type="PROSITE" id="PS50102">
    <property type="entry name" value="RRM"/>
    <property type="match status" value="2"/>
</dbReference>
<dbReference type="InterPro" id="IPR001876">
    <property type="entry name" value="Znf_RanBP2"/>
</dbReference>
<dbReference type="SMART" id="SM00360">
    <property type="entry name" value="RRM"/>
    <property type="match status" value="2"/>
</dbReference>
<dbReference type="InterPro" id="IPR036443">
    <property type="entry name" value="Znf_RanBP2_sf"/>
</dbReference>
<evidence type="ECO:0000259" key="9">
    <source>
        <dbReference type="PROSITE" id="PS50102"/>
    </source>
</evidence>
<feature type="domain" description="RRM" evidence="9">
    <location>
        <begin position="66"/>
        <end position="137"/>
    </location>
</feature>
<dbReference type="InterPro" id="IPR035979">
    <property type="entry name" value="RBD_domain_sf"/>
</dbReference>
<dbReference type="PROSITE" id="PS01358">
    <property type="entry name" value="ZF_RANBP2_1"/>
    <property type="match status" value="1"/>
</dbReference>
<dbReference type="SUPFAM" id="SSF90209">
    <property type="entry name" value="Ran binding protein zinc finger-like"/>
    <property type="match status" value="1"/>
</dbReference>
<dbReference type="SUPFAM" id="SSF54928">
    <property type="entry name" value="RNA-binding domain, RBD"/>
    <property type="match status" value="2"/>
</dbReference>
<dbReference type="GO" id="GO:0008270">
    <property type="term" value="F:zinc ion binding"/>
    <property type="evidence" value="ECO:0007669"/>
    <property type="project" value="UniProtKB-KW"/>
</dbReference>
<keyword evidence="12" id="KW-1185">Reference proteome</keyword>
<evidence type="ECO:0000256" key="2">
    <source>
        <dbReference type="ARBA" id="ARBA00022737"/>
    </source>
</evidence>
<dbReference type="InterPro" id="IPR012677">
    <property type="entry name" value="Nucleotide-bd_a/b_plait_sf"/>
</dbReference>
<keyword evidence="3 7" id="KW-0863">Zinc-finger</keyword>
<keyword evidence="2" id="KW-0677">Repeat</keyword>
<evidence type="ECO:0000256" key="1">
    <source>
        <dbReference type="ARBA" id="ARBA00022723"/>
    </source>
</evidence>
<evidence type="ECO:0000256" key="3">
    <source>
        <dbReference type="ARBA" id="ARBA00022771"/>
    </source>
</evidence>
<evidence type="ECO:0000256" key="4">
    <source>
        <dbReference type="ARBA" id="ARBA00022833"/>
    </source>
</evidence>
<dbReference type="AlphaFoldDB" id="A0AAW1S6M0"/>
<evidence type="ECO:0000256" key="5">
    <source>
        <dbReference type="ARBA" id="ARBA00022884"/>
    </source>
</evidence>
<keyword evidence="5 6" id="KW-0694">RNA-binding</keyword>
<dbReference type="GO" id="GO:0003729">
    <property type="term" value="F:mRNA binding"/>
    <property type="evidence" value="ECO:0007669"/>
    <property type="project" value="TreeGrafter"/>
</dbReference>
<comment type="caution">
    <text evidence="11">The sequence shown here is derived from an EMBL/GenBank/DDBJ whole genome shotgun (WGS) entry which is preliminary data.</text>
</comment>
<gene>
    <name evidence="11" type="ORF">WJX74_004349</name>
</gene>